<evidence type="ECO:0000313" key="2">
    <source>
        <dbReference type="Proteomes" id="UP000000311"/>
    </source>
</evidence>
<keyword evidence="2" id="KW-1185">Reference proteome</keyword>
<accession>E2A5N3</accession>
<reference evidence="1 2" key="1">
    <citation type="journal article" date="2010" name="Science">
        <title>Genomic comparison of the ants Camponotus floridanus and Harpegnathos saltator.</title>
        <authorList>
            <person name="Bonasio R."/>
            <person name="Zhang G."/>
            <person name="Ye C."/>
            <person name="Mutti N.S."/>
            <person name="Fang X."/>
            <person name="Qin N."/>
            <person name="Donahue G."/>
            <person name="Yang P."/>
            <person name="Li Q."/>
            <person name="Li C."/>
            <person name="Zhang P."/>
            <person name="Huang Z."/>
            <person name="Berger S.L."/>
            <person name="Reinberg D."/>
            <person name="Wang J."/>
            <person name="Liebig J."/>
        </authorList>
    </citation>
    <scope>NUCLEOTIDE SEQUENCE [LARGE SCALE GENOMIC DNA]</scope>
    <source>
        <strain evidence="2">C129</strain>
    </source>
</reference>
<sequence length="142" mass="15946">MVHYCRLNVHDKCIRVAAPSEGTGCLYLAISIYTLHCPLCPQLYYRFAKLTFLWWNNGVAKRDGSSEGGGGNAKRARVKVEERAREDQFDVNRSIVIQWSRRVPLLRLSAASVYDHPSHEKLGLISASLTMENGKLESAPRG</sequence>
<organism evidence="2">
    <name type="scientific">Camponotus floridanus</name>
    <name type="common">Florida carpenter ant</name>
    <dbReference type="NCBI Taxonomy" id="104421"/>
    <lineage>
        <taxon>Eukaryota</taxon>
        <taxon>Metazoa</taxon>
        <taxon>Ecdysozoa</taxon>
        <taxon>Arthropoda</taxon>
        <taxon>Hexapoda</taxon>
        <taxon>Insecta</taxon>
        <taxon>Pterygota</taxon>
        <taxon>Neoptera</taxon>
        <taxon>Endopterygota</taxon>
        <taxon>Hymenoptera</taxon>
        <taxon>Apocrita</taxon>
        <taxon>Aculeata</taxon>
        <taxon>Formicoidea</taxon>
        <taxon>Formicidae</taxon>
        <taxon>Formicinae</taxon>
        <taxon>Camponotus</taxon>
    </lineage>
</organism>
<dbReference type="Proteomes" id="UP000000311">
    <property type="component" value="Unassembled WGS sequence"/>
</dbReference>
<proteinExistence type="predicted"/>
<evidence type="ECO:0000313" key="1">
    <source>
        <dbReference type="EMBL" id="EFN71230.1"/>
    </source>
</evidence>
<gene>
    <name evidence="1" type="ORF">EAG_13337</name>
</gene>
<name>E2A5N3_CAMFO</name>
<dbReference type="EMBL" id="GL437023">
    <property type="protein sequence ID" value="EFN71230.1"/>
    <property type="molecule type" value="Genomic_DNA"/>
</dbReference>
<dbReference type="AlphaFoldDB" id="E2A5N3"/>
<protein>
    <submittedName>
        <fullName evidence="1">Uncharacterized protein</fullName>
    </submittedName>
</protein>
<dbReference type="InParanoid" id="E2A5N3"/>